<evidence type="ECO:0000313" key="1">
    <source>
        <dbReference type="EMBL" id="QID19901.1"/>
    </source>
</evidence>
<dbReference type="EMBL" id="CP048836">
    <property type="protein sequence ID" value="QID19901.1"/>
    <property type="molecule type" value="Genomic_DNA"/>
</dbReference>
<dbReference type="InterPro" id="IPR058248">
    <property type="entry name" value="Lxx211020-like"/>
</dbReference>
<dbReference type="SUPFAM" id="SSF110087">
    <property type="entry name" value="DR1885-like metal-binding protein"/>
    <property type="match status" value="1"/>
</dbReference>
<dbReference type="InterPro" id="IPR036182">
    <property type="entry name" value="PCuAC_sf"/>
</dbReference>
<sequence length="140" mass="15054">MFSSLSVWAGEVKVENAWVRGTVAAQKASGAFMRLTAPEDMRLLGASTSVAKVTEVHEMTMDKDIMKMHPIDGLDLPAGKPVALTPGGYHIMLMGLKAPLAEGQTVEIVLRLRDAHGQVSEQRVEAPVRPLGAAGMMHHN</sequence>
<dbReference type="PANTHER" id="PTHR36302:SF1">
    <property type="entry name" value="COPPER CHAPERONE PCU(A)C"/>
    <property type="match status" value="1"/>
</dbReference>
<keyword evidence="2" id="KW-1185">Reference proteome</keyword>
<dbReference type="KEGG" id="azq:G3580_16260"/>
<dbReference type="PANTHER" id="PTHR36302">
    <property type="entry name" value="BLR7088 PROTEIN"/>
    <property type="match status" value="1"/>
</dbReference>
<reference evidence="1 2" key="1">
    <citation type="submission" date="2020-02" db="EMBL/GenBank/DDBJ databases">
        <title>Nitrogenibacter mangrovi gen. nov., sp. nov. isolated from mangrove sediment, a denitrifying betaproteobacterium.</title>
        <authorList>
            <person name="Liao H."/>
            <person name="Tian Y."/>
        </authorList>
    </citation>
    <scope>NUCLEOTIDE SEQUENCE [LARGE SCALE GENOMIC DNA]</scope>
    <source>
        <strain evidence="1 2">M9-3-2</strain>
    </source>
</reference>
<evidence type="ECO:0000313" key="2">
    <source>
        <dbReference type="Proteomes" id="UP000501991"/>
    </source>
</evidence>
<protein>
    <submittedName>
        <fullName evidence="1">Copper chaperone PCu(A)C</fullName>
    </submittedName>
</protein>
<organism evidence="1 2">
    <name type="scientific">Nitrogeniibacter mangrovi</name>
    <dbReference type="NCBI Taxonomy" id="2016596"/>
    <lineage>
        <taxon>Bacteria</taxon>
        <taxon>Pseudomonadati</taxon>
        <taxon>Pseudomonadota</taxon>
        <taxon>Betaproteobacteria</taxon>
        <taxon>Rhodocyclales</taxon>
        <taxon>Zoogloeaceae</taxon>
        <taxon>Nitrogeniibacter</taxon>
    </lineage>
</organism>
<dbReference type="Proteomes" id="UP000501991">
    <property type="component" value="Chromosome"/>
</dbReference>
<dbReference type="InterPro" id="IPR007410">
    <property type="entry name" value="LpqE-like"/>
</dbReference>
<dbReference type="Gene3D" id="2.60.40.1890">
    <property type="entry name" value="PCu(A)C copper chaperone"/>
    <property type="match status" value="1"/>
</dbReference>
<proteinExistence type="predicted"/>
<name>A0A6C1B878_9RHOO</name>
<accession>A0A6C1B878</accession>
<dbReference type="Pfam" id="PF04314">
    <property type="entry name" value="PCuAC"/>
    <property type="match status" value="1"/>
</dbReference>
<dbReference type="AlphaFoldDB" id="A0A6C1B878"/>
<gene>
    <name evidence="1" type="ORF">G3580_16260</name>
</gene>